<dbReference type="KEGG" id="foc:113215980"/>
<sequence length="136" mass="15004">MARSQDLAQAMRTALEENGDLIELQAQIEEEMLEALTRLQSGSNEHNSQYSFSTKRCKPAMPPEIILANNLIRQYLEEVGLKRTSSVLCTESGLPQSAVPDTVLRTAFPSLHSSGAKPLLCSMIQDILFKSDAKPI</sequence>
<reference evidence="2 3" key="1">
    <citation type="submission" date="2025-04" db="UniProtKB">
        <authorList>
            <consortium name="RefSeq"/>
        </authorList>
    </citation>
    <scope>IDENTIFICATION</scope>
    <source>
        <tissue evidence="2 3">Whole organism</tissue>
    </source>
</reference>
<dbReference type="PROSITE" id="PS50896">
    <property type="entry name" value="LISH"/>
    <property type="match status" value="1"/>
</dbReference>
<name>A0A6J1TDT6_FRAOC</name>
<gene>
    <name evidence="2 3 4 5 6" type="primary">LOC113215980</name>
</gene>
<accession>A0A6J1TDT6</accession>
<dbReference type="RefSeq" id="XP_026291431.1">
    <property type="nucleotide sequence ID" value="XM_026435646.2"/>
</dbReference>
<organism evidence="1 4">
    <name type="scientific">Frankliniella occidentalis</name>
    <name type="common">Western flower thrips</name>
    <name type="synonym">Euthrips occidentalis</name>
    <dbReference type="NCBI Taxonomy" id="133901"/>
    <lineage>
        <taxon>Eukaryota</taxon>
        <taxon>Metazoa</taxon>
        <taxon>Ecdysozoa</taxon>
        <taxon>Arthropoda</taxon>
        <taxon>Hexapoda</taxon>
        <taxon>Insecta</taxon>
        <taxon>Pterygota</taxon>
        <taxon>Neoptera</taxon>
        <taxon>Paraneoptera</taxon>
        <taxon>Thysanoptera</taxon>
        <taxon>Terebrantia</taxon>
        <taxon>Thripoidea</taxon>
        <taxon>Thripidae</taxon>
        <taxon>Frankliniella</taxon>
    </lineage>
</organism>
<dbReference type="OrthoDB" id="5970631at2759"/>
<evidence type="ECO:0000313" key="6">
    <source>
        <dbReference type="RefSeq" id="XP_052131142.1"/>
    </source>
</evidence>
<keyword evidence="1" id="KW-1185">Reference proteome</keyword>
<evidence type="ECO:0000313" key="3">
    <source>
        <dbReference type="RefSeq" id="XP_026291432.1"/>
    </source>
</evidence>
<evidence type="ECO:0000313" key="4">
    <source>
        <dbReference type="RefSeq" id="XP_026291433.1"/>
    </source>
</evidence>
<dbReference type="RefSeq" id="XP_026291432.1">
    <property type="nucleotide sequence ID" value="XM_026435647.2"/>
</dbReference>
<dbReference type="Gene3D" id="1.20.960.40">
    <property type="match status" value="1"/>
</dbReference>
<dbReference type="Proteomes" id="UP000504606">
    <property type="component" value="Unplaced"/>
</dbReference>
<dbReference type="AlphaFoldDB" id="A0A6J1TDT6"/>
<proteinExistence type="predicted"/>
<evidence type="ECO:0000313" key="1">
    <source>
        <dbReference type="Proteomes" id="UP000504606"/>
    </source>
</evidence>
<evidence type="ECO:0000313" key="2">
    <source>
        <dbReference type="RefSeq" id="XP_026291431.1"/>
    </source>
</evidence>
<dbReference type="GeneID" id="113215980"/>
<dbReference type="RefSeq" id="XP_052131142.1">
    <property type="nucleotide sequence ID" value="XM_052275182.1"/>
</dbReference>
<dbReference type="RefSeq" id="XP_026291433.1">
    <property type="nucleotide sequence ID" value="XM_026435648.2"/>
</dbReference>
<evidence type="ECO:0000313" key="5">
    <source>
        <dbReference type="RefSeq" id="XP_052131141.1"/>
    </source>
</evidence>
<dbReference type="RefSeq" id="XP_052131141.1">
    <property type="nucleotide sequence ID" value="XM_052275181.1"/>
</dbReference>
<protein>
    <submittedName>
        <fullName evidence="2 3">Centrosomal protein 20-like isoform X1</fullName>
    </submittedName>
</protein>
<dbReference type="InterPro" id="IPR006594">
    <property type="entry name" value="LisH"/>
</dbReference>